<dbReference type="PANTHER" id="PTHR30615">
    <property type="entry name" value="UNCHARACTERIZED PROTEIN YJBQ-RELATED"/>
    <property type="match status" value="1"/>
</dbReference>
<dbReference type="Pfam" id="PF01894">
    <property type="entry name" value="YjbQ"/>
    <property type="match status" value="1"/>
</dbReference>
<reference evidence="2 3" key="1">
    <citation type="submission" date="2014-09" db="EMBL/GenBank/DDBJ databases">
        <title>Draft genome sequence of Streptomyces natalensis ATCC 27448, producer of the antifungal pimaricin.</title>
        <authorList>
            <person name="Mendes M.V."/>
            <person name="Beites T."/>
            <person name="Pires S."/>
            <person name="Santos C.L."/>
            <person name="Moradas-Ferreira P."/>
        </authorList>
    </citation>
    <scope>NUCLEOTIDE SEQUENCE [LARGE SCALE GENOMIC DNA]</scope>
    <source>
        <strain evidence="2 3">ATCC 27448</strain>
    </source>
</reference>
<dbReference type="NCBIfam" id="TIGR00149">
    <property type="entry name" value="TIGR00149_YjbQ"/>
    <property type="match status" value="1"/>
</dbReference>
<dbReference type="PATRIC" id="fig|1240678.4.peg.6636"/>
<dbReference type="PIRSF" id="PIRSF004681">
    <property type="entry name" value="UCP004681"/>
    <property type="match status" value="1"/>
</dbReference>
<evidence type="ECO:0000313" key="2">
    <source>
        <dbReference type="EMBL" id="KIZ14892.1"/>
    </source>
</evidence>
<accession>A0A0D7CHK0</accession>
<comment type="caution">
    <text evidence="2">The sequence shown here is derived from an EMBL/GenBank/DDBJ whole genome shotgun (WGS) entry which is preliminary data.</text>
</comment>
<dbReference type="AlphaFoldDB" id="A0A0D7CHK0"/>
<dbReference type="Gene3D" id="2.60.120.460">
    <property type="entry name" value="YjbQ-like"/>
    <property type="match status" value="1"/>
</dbReference>
<sequence>MDDPEGITDLTGELKQLVAESAVAEGTLHVYCGHTTCGLIINERDTGLDTDMREVLERIAPHSDNHHYSHDKDRTPAERLLHAERDNGHSHARAMLATHPELHIPITAGNLYLGQWQAIMLAEYDGPRTRELLVRLHTA</sequence>
<gene>
    <name evidence="2" type="ORF">SNA_31010</name>
</gene>
<comment type="similarity">
    <text evidence="1">Belongs to the UPF0047 family.</text>
</comment>
<keyword evidence="3" id="KW-1185">Reference proteome</keyword>
<dbReference type="Proteomes" id="UP000032458">
    <property type="component" value="Unassembled WGS sequence"/>
</dbReference>
<evidence type="ECO:0008006" key="4">
    <source>
        <dbReference type="Google" id="ProtNLM"/>
    </source>
</evidence>
<name>A0A0D7CHK0_9ACTN</name>
<dbReference type="SUPFAM" id="SSF111038">
    <property type="entry name" value="YjbQ-like"/>
    <property type="match status" value="1"/>
</dbReference>
<dbReference type="EMBL" id="JRKI01000045">
    <property type="protein sequence ID" value="KIZ14892.1"/>
    <property type="molecule type" value="Genomic_DNA"/>
</dbReference>
<evidence type="ECO:0000256" key="1">
    <source>
        <dbReference type="ARBA" id="ARBA00005534"/>
    </source>
</evidence>
<proteinExistence type="inferred from homology"/>
<dbReference type="InterPro" id="IPR035917">
    <property type="entry name" value="YjbQ-like_sf"/>
</dbReference>
<evidence type="ECO:0000313" key="3">
    <source>
        <dbReference type="Proteomes" id="UP000032458"/>
    </source>
</evidence>
<dbReference type="InterPro" id="IPR001602">
    <property type="entry name" value="UPF0047_YjbQ-like"/>
</dbReference>
<dbReference type="PANTHER" id="PTHR30615:SF8">
    <property type="entry name" value="UPF0047 PROTEIN C4A8.02C"/>
    <property type="match status" value="1"/>
</dbReference>
<organism evidence="2 3">
    <name type="scientific">Streptomyces natalensis ATCC 27448</name>
    <dbReference type="NCBI Taxonomy" id="1240678"/>
    <lineage>
        <taxon>Bacteria</taxon>
        <taxon>Bacillati</taxon>
        <taxon>Actinomycetota</taxon>
        <taxon>Actinomycetes</taxon>
        <taxon>Kitasatosporales</taxon>
        <taxon>Streptomycetaceae</taxon>
        <taxon>Streptomyces</taxon>
    </lineage>
</organism>
<protein>
    <recommendedName>
        <fullName evidence="4">Secondary thiamine-phosphate synthase enzyme</fullName>
    </recommendedName>
</protein>